<sequence length="99" mass="11128">MSGKKLPENIIETTNYSCDSKQLQWCVKHSQKITSSESGGCTQQTDSTGRKIVVGSCYICHQGVYKKRKKTRKLCKKCNKPVCDEPSKAITKCDSCFQE</sequence>
<organism evidence="1 2">
    <name type="scientific">Microctonus aethiopoides</name>
    <dbReference type="NCBI Taxonomy" id="144406"/>
    <lineage>
        <taxon>Eukaryota</taxon>
        <taxon>Metazoa</taxon>
        <taxon>Ecdysozoa</taxon>
        <taxon>Arthropoda</taxon>
        <taxon>Hexapoda</taxon>
        <taxon>Insecta</taxon>
        <taxon>Pterygota</taxon>
        <taxon>Neoptera</taxon>
        <taxon>Endopterygota</taxon>
        <taxon>Hymenoptera</taxon>
        <taxon>Apocrita</taxon>
        <taxon>Ichneumonoidea</taxon>
        <taxon>Braconidae</taxon>
        <taxon>Euphorinae</taxon>
        <taxon>Microctonus</taxon>
    </lineage>
</organism>
<keyword evidence="2" id="KW-1185">Reference proteome</keyword>
<dbReference type="Proteomes" id="UP001168990">
    <property type="component" value="Unassembled WGS sequence"/>
</dbReference>
<gene>
    <name evidence="1" type="ORF">PV328_000703</name>
</gene>
<dbReference type="AlphaFoldDB" id="A0AA39FWN2"/>
<dbReference type="EMBL" id="JAQQBS010000001">
    <property type="protein sequence ID" value="KAK0176584.1"/>
    <property type="molecule type" value="Genomic_DNA"/>
</dbReference>
<protein>
    <submittedName>
        <fullName evidence="1">Uncharacterized protein</fullName>
    </submittedName>
</protein>
<evidence type="ECO:0000313" key="1">
    <source>
        <dbReference type="EMBL" id="KAK0176584.1"/>
    </source>
</evidence>
<evidence type="ECO:0000313" key="2">
    <source>
        <dbReference type="Proteomes" id="UP001168990"/>
    </source>
</evidence>
<name>A0AA39FWN2_9HYME</name>
<comment type="caution">
    <text evidence="1">The sequence shown here is derived from an EMBL/GenBank/DDBJ whole genome shotgun (WGS) entry which is preliminary data.</text>
</comment>
<reference evidence="1" key="2">
    <citation type="submission" date="2023-03" db="EMBL/GenBank/DDBJ databases">
        <authorList>
            <person name="Inwood S.N."/>
            <person name="Skelly J.G."/>
            <person name="Guhlin J."/>
            <person name="Harrop T.W.R."/>
            <person name="Goldson S.G."/>
            <person name="Dearden P.K."/>
        </authorList>
    </citation>
    <scope>NUCLEOTIDE SEQUENCE</scope>
    <source>
        <strain evidence="1">Irish</strain>
        <tissue evidence="1">Whole body</tissue>
    </source>
</reference>
<accession>A0AA39FWN2</accession>
<reference evidence="1" key="1">
    <citation type="journal article" date="2023" name="bioRxiv">
        <title>Scaffold-level genome assemblies of two parasitoid biocontrol wasps reveal the parthenogenesis mechanism and an associated novel virus.</title>
        <authorList>
            <person name="Inwood S."/>
            <person name="Skelly J."/>
            <person name="Guhlin J."/>
            <person name="Harrop T."/>
            <person name="Goldson S."/>
            <person name="Dearden P."/>
        </authorList>
    </citation>
    <scope>NUCLEOTIDE SEQUENCE</scope>
    <source>
        <strain evidence="1">Irish</strain>
        <tissue evidence="1">Whole body</tissue>
    </source>
</reference>
<proteinExistence type="predicted"/>